<evidence type="ECO:0000259" key="2">
    <source>
        <dbReference type="PROSITE" id="PS50816"/>
    </source>
</evidence>
<dbReference type="PROSITE" id="PS50816">
    <property type="entry name" value="NAF"/>
    <property type="match status" value="1"/>
</dbReference>
<sequence length="210" mass="23936">MANIWEDEWFKKHYTPLVFEESVKTNLEAVFKDSKVRRRILDTVFEESGETNLDDVEAVSKDSEEQHVTENKDEHLTSMNAFELIAMSRVLNLENLFKVRLANSKAKRKRNLNLPQRCFTWLNFDIVVEKFKSLPASESWSGNGSEPSYSIKGFLFENFVNGGSGSEFVEEDDDVEGSKERDGVPGTFPFAKGCDILSSCTPMIGEEKEK</sequence>
<name>A0A9D4Y7S2_PEA</name>
<accession>A0A9D4Y7S2</accession>
<dbReference type="InterPro" id="IPR018451">
    <property type="entry name" value="NAF/FISL_domain"/>
</dbReference>
<dbReference type="Gene3D" id="3.30.310.80">
    <property type="entry name" value="Kinase associated domain 1, KA1"/>
    <property type="match status" value="1"/>
</dbReference>
<dbReference type="InterPro" id="IPR004041">
    <property type="entry name" value="NAF_dom"/>
</dbReference>
<feature type="region of interest" description="Disordered" evidence="1">
    <location>
        <begin position="167"/>
        <end position="186"/>
    </location>
</feature>
<keyword evidence="4" id="KW-1185">Reference proteome</keyword>
<dbReference type="Pfam" id="PF03822">
    <property type="entry name" value="NAF"/>
    <property type="match status" value="1"/>
</dbReference>
<feature type="domain" description="NAF" evidence="2">
    <location>
        <begin position="74"/>
        <end position="98"/>
    </location>
</feature>
<protein>
    <recommendedName>
        <fullName evidence="2">NAF domain-containing protein</fullName>
    </recommendedName>
</protein>
<evidence type="ECO:0000313" key="3">
    <source>
        <dbReference type="EMBL" id="KAI5433489.1"/>
    </source>
</evidence>
<evidence type="ECO:0000313" key="4">
    <source>
        <dbReference type="Proteomes" id="UP001058974"/>
    </source>
</evidence>
<reference evidence="3 4" key="1">
    <citation type="journal article" date="2022" name="Nat. Genet.">
        <title>Improved pea reference genome and pan-genome highlight genomic features and evolutionary characteristics.</title>
        <authorList>
            <person name="Yang T."/>
            <person name="Liu R."/>
            <person name="Luo Y."/>
            <person name="Hu S."/>
            <person name="Wang D."/>
            <person name="Wang C."/>
            <person name="Pandey M.K."/>
            <person name="Ge S."/>
            <person name="Xu Q."/>
            <person name="Li N."/>
            <person name="Li G."/>
            <person name="Huang Y."/>
            <person name="Saxena R.K."/>
            <person name="Ji Y."/>
            <person name="Li M."/>
            <person name="Yan X."/>
            <person name="He Y."/>
            <person name="Liu Y."/>
            <person name="Wang X."/>
            <person name="Xiang C."/>
            <person name="Varshney R.K."/>
            <person name="Ding H."/>
            <person name="Gao S."/>
            <person name="Zong X."/>
        </authorList>
    </citation>
    <scope>NUCLEOTIDE SEQUENCE [LARGE SCALE GENOMIC DNA]</scope>
    <source>
        <strain evidence="3 4">cv. Zhongwan 6</strain>
    </source>
</reference>
<dbReference type="AlphaFoldDB" id="A0A9D4Y7S2"/>
<organism evidence="3 4">
    <name type="scientific">Pisum sativum</name>
    <name type="common">Garden pea</name>
    <name type="synonym">Lathyrus oleraceus</name>
    <dbReference type="NCBI Taxonomy" id="3888"/>
    <lineage>
        <taxon>Eukaryota</taxon>
        <taxon>Viridiplantae</taxon>
        <taxon>Streptophyta</taxon>
        <taxon>Embryophyta</taxon>
        <taxon>Tracheophyta</taxon>
        <taxon>Spermatophyta</taxon>
        <taxon>Magnoliopsida</taxon>
        <taxon>eudicotyledons</taxon>
        <taxon>Gunneridae</taxon>
        <taxon>Pentapetalae</taxon>
        <taxon>rosids</taxon>
        <taxon>fabids</taxon>
        <taxon>Fabales</taxon>
        <taxon>Fabaceae</taxon>
        <taxon>Papilionoideae</taxon>
        <taxon>50 kb inversion clade</taxon>
        <taxon>NPAAA clade</taxon>
        <taxon>Hologalegina</taxon>
        <taxon>IRL clade</taxon>
        <taxon>Fabeae</taxon>
        <taxon>Lathyrus</taxon>
    </lineage>
</organism>
<evidence type="ECO:0000256" key="1">
    <source>
        <dbReference type="SAM" id="MobiDB-lite"/>
    </source>
</evidence>
<comment type="caution">
    <text evidence="3">The sequence shown here is derived from an EMBL/GenBank/DDBJ whole genome shotgun (WGS) entry which is preliminary data.</text>
</comment>
<dbReference type="Gramene" id="Psat02G0068300-T1">
    <property type="protein sequence ID" value="KAI5433489.1"/>
    <property type="gene ID" value="KIW84_020683"/>
</dbReference>
<proteinExistence type="predicted"/>
<dbReference type="EMBL" id="JAMSHJ010000002">
    <property type="protein sequence ID" value="KAI5433489.1"/>
    <property type="molecule type" value="Genomic_DNA"/>
</dbReference>
<dbReference type="Proteomes" id="UP001058974">
    <property type="component" value="Chromosome 2"/>
</dbReference>
<dbReference type="GO" id="GO:0007165">
    <property type="term" value="P:signal transduction"/>
    <property type="evidence" value="ECO:0007669"/>
    <property type="project" value="InterPro"/>
</dbReference>
<gene>
    <name evidence="3" type="ORF">KIW84_020683</name>
</gene>